<dbReference type="PANTHER" id="PTHR23513:SF6">
    <property type="entry name" value="MAJOR FACILITATOR SUPERFAMILY ASSOCIATED DOMAIN-CONTAINING PROTEIN"/>
    <property type="match status" value="1"/>
</dbReference>
<dbReference type="InterPro" id="IPR036259">
    <property type="entry name" value="MFS_trans_sf"/>
</dbReference>
<evidence type="ECO:0000256" key="1">
    <source>
        <dbReference type="ARBA" id="ARBA00004651"/>
    </source>
</evidence>
<reference evidence="10" key="1">
    <citation type="journal article" date="2019" name="Int. J. Syst. Evol. Microbiol.">
        <title>The Global Catalogue of Microorganisms (GCM) 10K type strain sequencing project: providing services to taxonomists for standard genome sequencing and annotation.</title>
        <authorList>
            <consortium name="The Broad Institute Genomics Platform"/>
            <consortium name="The Broad Institute Genome Sequencing Center for Infectious Disease"/>
            <person name="Wu L."/>
            <person name="Ma J."/>
        </authorList>
    </citation>
    <scope>NUCLEOTIDE SEQUENCE [LARGE SCALE GENOMIC DNA]</scope>
    <source>
        <strain evidence="10">JCM 8736</strain>
    </source>
</reference>
<feature type="transmembrane region" description="Helical" evidence="7">
    <location>
        <begin position="12"/>
        <end position="34"/>
    </location>
</feature>
<dbReference type="SUPFAM" id="SSF103473">
    <property type="entry name" value="MFS general substrate transporter"/>
    <property type="match status" value="1"/>
</dbReference>
<feature type="transmembrane region" description="Helical" evidence="7">
    <location>
        <begin position="218"/>
        <end position="236"/>
    </location>
</feature>
<proteinExistence type="predicted"/>
<keyword evidence="3" id="KW-1003">Cell membrane</keyword>
<feature type="transmembrane region" description="Helical" evidence="7">
    <location>
        <begin position="372"/>
        <end position="390"/>
    </location>
</feature>
<keyword evidence="4 7" id="KW-0812">Transmembrane</keyword>
<keyword evidence="2" id="KW-0813">Transport</keyword>
<keyword evidence="10" id="KW-1185">Reference proteome</keyword>
<evidence type="ECO:0000256" key="6">
    <source>
        <dbReference type="ARBA" id="ARBA00023136"/>
    </source>
</evidence>
<dbReference type="CDD" id="cd06173">
    <property type="entry name" value="MFS_MefA_like"/>
    <property type="match status" value="1"/>
</dbReference>
<gene>
    <name evidence="9" type="ORF">GCM10019998_05820</name>
</gene>
<comment type="caution">
    <text evidence="9">The sequence shown here is derived from an EMBL/GenBank/DDBJ whole genome shotgun (WGS) entry which is preliminary data.</text>
</comment>
<evidence type="ECO:0000256" key="2">
    <source>
        <dbReference type="ARBA" id="ARBA00022448"/>
    </source>
</evidence>
<evidence type="ECO:0000256" key="7">
    <source>
        <dbReference type="SAM" id="Phobius"/>
    </source>
</evidence>
<dbReference type="InterPro" id="IPR011701">
    <property type="entry name" value="MFS"/>
</dbReference>
<dbReference type="Pfam" id="PF07690">
    <property type="entry name" value="MFS_1"/>
    <property type="match status" value="1"/>
</dbReference>
<accession>A0ABP6KN66</accession>
<organism evidence="9 10">
    <name type="scientific">Tetragenococcus solitarius</name>
    <dbReference type="NCBI Taxonomy" id="71453"/>
    <lineage>
        <taxon>Bacteria</taxon>
        <taxon>Bacillati</taxon>
        <taxon>Bacillota</taxon>
        <taxon>Bacilli</taxon>
        <taxon>Lactobacillales</taxon>
        <taxon>Enterococcaceae</taxon>
        <taxon>Tetragenococcus</taxon>
    </lineage>
</organism>
<dbReference type="EMBL" id="BAAAXQ010000014">
    <property type="protein sequence ID" value="GAA3012421.1"/>
    <property type="molecule type" value="Genomic_DNA"/>
</dbReference>
<feature type="transmembrane region" description="Helical" evidence="7">
    <location>
        <begin position="349"/>
        <end position="366"/>
    </location>
</feature>
<evidence type="ECO:0000256" key="4">
    <source>
        <dbReference type="ARBA" id="ARBA00022692"/>
    </source>
</evidence>
<feature type="transmembrane region" description="Helical" evidence="7">
    <location>
        <begin position="40"/>
        <end position="61"/>
    </location>
</feature>
<keyword evidence="6 7" id="KW-0472">Membrane</keyword>
<evidence type="ECO:0000259" key="8">
    <source>
        <dbReference type="PROSITE" id="PS50850"/>
    </source>
</evidence>
<protein>
    <submittedName>
        <fullName evidence="9">MFS transporter</fullName>
    </submittedName>
</protein>
<evidence type="ECO:0000256" key="5">
    <source>
        <dbReference type="ARBA" id="ARBA00022989"/>
    </source>
</evidence>
<name>A0ABP6KN66_9ENTE</name>
<dbReference type="Proteomes" id="UP001501577">
    <property type="component" value="Unassembled WGS sequence"/>
</dbReference>
<sequence>MHINHSKFRYLWLSFLVSSIGDWLYKLAIPIIILEKTGSAYHAATTFGVFFIPWVLFSLLGGSLADNYAKKRILIIGNLFASLAGLFLIFIVMNGTINFSLLYVAVFVLASVDPLIHPSFQSVIPEVITSDRFANANATIQTIDNTLSILGPLMGGSIVTLLGGSNALWLDVGSYFLAAVILLGLPKSSTKQQPMAQMLKKLCKDIVEGAQYSFQQRVIFSGSMMFLFTNFALNMFEANFIFYMTQSLHYPVIDATIAMSIGGVGALFAGIIGGKVVNQFRAGFLLSSSTVLAGISTLLLLLSTNYVYIGIVLGLISFFGNINVITYFTLRQRTVPKEMLGRVVSVTRMVSYASIPVGSWFGGLLLNHGQSMLVVILLAGIIRTLAGIGAKFSPLGKEE</sequence>
<keyword evidence="5 7" id="KW-1133">Transmembrane helix</keyword>
<feature type="transmembrane region" description="Helical" evidence="7">
    <location>
        <begin position="248"/>
        <end position="272"/>
    </location>
</feature>
<evidence type="ECO:0000256" key="3">
    <source>
        <dbReference type="ARBA" id="ARBA00022475"/>
    </source>
</evidence>
<feature type="transmembrane region" description="Helical" evidence="7">
    <location>
        <begin position="308"/>
        <end position="328"/>
    </location>
</feature>
<dbReference type="RefSeq" id="WP_083498233.1">
    <property type="nucleotide sequence ID" value="NZ_BAAAXQ010000014.1"/>
</dbReference>
<dbReference type="InterPro" id="IPR020846">
    <property type="entry name" value="MFS_dom"/>
</dbReference>
<feature type="transmembrane region" description="Helical" evidence="7">
    <location>
        <begin position="167"/>
        <end position="185"/>
    </location>
</feature>
<dbReference type="Gene3D" id="1.20.1250.20">
    <property type="entry name" value="MFS general substrate transporter like domains"/>
    <property type="match status" value="1"/>
</dbReference>
<evidence type="ECO:0000313" key="10">
    <source>
        <dbReference type="Proteomes" id="UP001501577"/>
    </source>
</evidence>
<feature type="transmembrane region" description="Helical" evidence="7">
    <location>
        <begin position="73"/>
        <end position="93"/>
    </location>
</feature>
<comment type="subcellular location">
    <subcellularLocation>
        <location evidence="1">Cell membrane</location>
        <topology evidence="1">Multi-pass membrane protein</topology>
    </subcellularLocation>
</comment>
<dbReference type="PANTHER" id="PTHR23513">
    <property type="entry name" value="INTEGRAL MEMBRANE EFFLUX PROTEIN-RELATED"/>
    <property type="match status" value="1"/>
</dbReference>
<dbReference type="PROSITE" id="PS50850">
    <property type="entry name" value="MFS"/>
    <property type="match status" value="1"/>
</dbReference>
<feature type="domain" description="Major facilitator superfamily (MFS) profile" evidence="8">
    <location>
        <begin position="7"/>
        <end position="398"/>
    </location>
</feature>
<feature type="transmembrane region" description="Helical" evidence="7">
    <location>
        <begin position="284"/>
        <end position="302"/>
    </location>
</feature>
<evidence type="ECO:0000313" key="9">
    <source>
        <dbReference type="EMBL" id="GAA3012421.1"/>
    </source>
</evidence>